<evidence type="ECO:0000313" key="2">
    <source>
        <dbReference type="Proteomes" id="UP001500037"/>
    </source>
</evidence>
<keyword evidence="2" id="KW-1185">Reference proteome</keyword>
<sequence>MMAKVPLGSGRWAEVDGVTADEVRQVVALMAGDGDEWREAWQGVADGLMQSDTVYDGAYAALPHLVEAAVRQPAPERFVDLWVDLGFMVTSDGRAPVPADLVAGFEAALRPAERAAVRSLLAAGIPAADGGHLALAAVALAGHHAGGALWRFLDPQQSDLVLSCPGCEAETELPSFLVDPVRPPFEAPPLPDPALVRRGEHPWGEVAEALRDDVLGEGWEPFLRVARAVAAAGVPREASGQAVLCLAAALVAVGGAPGWSGALWARKLMLLTGHFRCPDCERTWTVADCLAEDPGGARPLTGVAQGEAGPVRGTALPTAGRAPGAVDVTLFAAPAPGSREGVNALAVVPRPGLPPLVAGAGDGGGLCLWDADGGRLEYGPLPGHPDRVRAMTTLPRPNGGLLLAGGGDGGTIALWDPVAGQPFREPVGNWLGAVTGMCAATVPGGRTLLVTATDRGAVRLRDPLTGESVGRLNPSGRPIVAVAAVPIAAGHPLSVPADAQGGVHVWDPAVDDPWDAGAAVPLSARALKDVGHRVTLVATASLHGRTLLATADRDGVVLLWDPATGAPVGDGLPPDPAAGPLTALTATTLHDGRDVVVTGSRTGRSVRVWEPESGVARLLALDVAVTCLAAATTGAGLGSEVIVGHQHGVLRLASTG</sequence>
<name>A0ABP4GV92_9ACTN</name>
<dbReference type="RefSeq" id="WP_344442384.1">
    <property type="nucleotide sequence ID" value="NZ_BAAALF010000050.1"/>
</dbReference>
<protein>
    <recommendedName>
        <fullName evidence="3">WD40 repeat protein</fullName>
    </recommendedName>
</protein>
<dbReference type="InterPro" id="IPR015943">
    <property type="entry name" value="WD40/YVTN_repeat-like_dom_sf"/>
</dbReference>
<gene>
    <name evidence="1" type="ORF">GCM10009665_33120</name>
</gene>
<dbReference type="PANTHER" id="PTHR19879">
    <property type="entry name" value="TRANSCRIPTION INITIATION FACTOR TFIID"/>
    <property type="match status" value="1"/>
</dbReference>
<evidence type="ECO:0000313" key="1">
    <source>
        <dbReference type="EMBL" id="GAA1239737.1"/>
    </source>
</evidence>
<comment type="caution">
    <text evidence="1">The sequence shown here is derived from an EMBL/GenBank/DDBJ whole genome shotgun (WGS) entry which is preliminary data.</text>
</comment>
<dbReference type="Proteomes" id="UP001500037">
    <property type="component" value="Unassembled WGS sequence"/>
</dbReference>
<dbReference type="InterPro" id="IPR001680">
    <property type="entry name" value="WD40_rpt"/>
</dbReference>
<dbReference type="PANTHER" id="PTHR19879:SF9">
    <property type="entry name" value="TRANSCRIPTION INITIATION FACTOR TFIID SUBUNIT 5"/>
    <property type="match status" value="1"/>
</dbReference>
<evidence type="ECO:0008006" key="3">
    <source>
        <dbReference type="Google" id="ProtNLM"/>
    </source>
</evidence>
<accession>A0ABP4GV92</accession>
<dbReference type="SUPFAM" id="SSF50978">
    <property type="entry name" value="WD40 repeat-like"/>
    <property type="match status" value="1"/>
</dbReference>
<organism evidence="1 2">
    <name type="scientific">Kitasatospora nipponensis</name>
    <dbReference type="NCBI Taxonomy" id="258049"/>
    <lineage>
        <taxon>Bacteria</taxon>
        <taxon>Bacillati</taxon>
        <taxon>Actinomycetota</taxon>
        <taxon>Actinomycetes</taxon>
        <taxon>Kitasatosporales</taxon>
        <taxon>Streptomycetaceae</taxon>
        <taxon>Kitasatospora</taxon>
    </lineage>
</organism>
<proteinExistence type="predicted"/>
<dbReference type="InterPro" id="IPR036322">
    <property type="entry name" value="WD40_repeat_dom_sf"/>
</dbReference>
<dbReference type="Pfam" id="PF00400">
    <property type="entry name" value="WD40"/>
    <property type="match status" value="1"/>
</dbReference>
<reference evidence="2" key="1">
    <citation type="journal article" date="2019" name="Int. J. Syst. Evol. Microbiol.">
        <title>The Global Catalogue of Microorganisms (GCM) 10K type strain sequencing project: providing services to taxonomists for standard genome sequencing and annotation.</title>
        <authorList>
            <consortium name="The Broad Institute Genomics Platform"/>
            <consortium name="The Broad Institute Genome Sequencing Center for Infectious Disease"/>
            <person name="Wu L."/>
            <person name="Ma J."/>
        </authorList>
    </citation>
    <scope>NUCLEOTIDE SEQUENCE [LARGE SCALE GENOMIC DNA]</scope>
    <source>
        <strain evidence="2">JCM 13004</strain>
    </source>
</reference>
<dbReference type="SMART" id="SM00320">
    <property type="entry name" value="WD40"/>
    <property type="match status" value="4"/>
</dbReference>
<dbReference type="EMBL" id="BAAALF010000050">
    <property type="protein sequence ID" value="GAA1239737.1"/>
    <property type="molecule type" value="Genomic_DNA"/>
</dbReference>
<dbReference type="Gene3D" id="2.130.10.10">
    <property type="entry name" value="YVTN repeat-like/Quinoprotein amine dehydrogenase"/>
    <property type="match status" value="2"/>
</dbReference>